<proteinExistence type="predicted"/>
<dbReference type="OrthoDB" id="9773039at2"/>
<dbReference type="InterPro" id="IPR027051">
    <property type="entry name" value="XdhC_Rossmann_dom"/>
</dbReference>
<dbReference type="InterPro" id="IPR052698">
    <property type="entry name" value="MoCofactor_Util/Proc"/>
</dbReference>
<dbReference type="EMBL" id="QHKM01000004">
    <property type="protein sequence ID" value="RAK65749.1"/>
    <property type="molecule type" value="Genomic_DNA"/>
</dbReference>
<dbReference type="InterPro" id="IPR003777">
    <property type="entry name" value="XdhC_CoxI"/>
</dbReference>
<organism evidence="3 4">
    <name type="scientific">Hymenobacter edaphi</name>
    <dbReference type="NCBI Taxonomy" id="2211146"/>
    <lineage>
        <taxon>Bacteria</taxon>
        <taxon>Pseudomonadati</taxon>
        <taxon>Bacteroidota</taxon>
        <taxon>Cytophagia</taxon>
        <taxon>Cytophagales</taxon>
        <taxon>Hymenobacteraceae</taxon>
        <taxon>Hymenobacter</taxon>
    </lineage>
</organism>
<evidence type="ECO:0000313" key="4">
    <source>
        <dbReference type="Proteomes" id="UP000248553"/>
    </source>
</evidence>
<evidence type="ECO:0000313" key="3">
    <source>
        <dbReference type="EMBL" id="RAK65749.1"/>
    </source>
</evidence>
<keyword evidence="4" id="KW-1185">Reference proteome</keyword>
<accession>A0A328BGR9</accession>
<dbReference type="Gene3D" id="3.40.50.720">
    <property type="entry name" value="NAD(P)-binding Rossmann-like Domain"/>
    <property type="match status" value="1"/>
</dbReference>
<dbReference type="Pfam" id="PF13478">
    <property type="entry name" value="XdhC_C"/>
    <property type="match status" value="1"/>
</dbReference>
<comment type="caution">
    <text evidence="3">The sequence shown here is derived from an EMBL/GenBank/DDBJ whole genome shotgun (WGS) entry which is preliminary data.</text>
</comment>
<dbReference type="Pfam" id="PF02625">
    <property type="entry name" value="XdhC_CoxI"/>
    <property type="match status" value="1"/>
</dbReference>
<sequence length="342" mass="37006">MQLDSPTTLDLFNASPSVPRDLLVWQHAIACLRAGIPVSLLLVVSSSGSSPGRQGFKMSVAPGSMVGSIGGGIMEHKFVELARHGLADGRREVLLREQVHRGEAPHNRSGMICSGQQTLLLLPLHEDHLPTLRFVADALQHHHPAWLRCTARGELQAAAGAPPRAPGLHRPADDAADAWQYVEMLGFRDQLTIVGGGHVGLALSQVVAHLDFRLTVLDDRSGLNTLQLNPYAHDKRTVDYGVLGQAIADGPHQYVVVMTFGYRTDGVALRQLLGRPFAYLGVMGSAAKITTMRRELRAEGYPEAQLARVHAPIGLPIHSRTPEEIAISVAAELIRVRNAPRG</sequence>
<dbReference type="SUPFAM" id="SSF51905">
    <property type="entry name" value="FAD/NAD(P)-binding domain"/>
    <property type="match status" value="1"/>
</dbReference>
<dbReference type="PANTHER" id="PTHR30388">
    <property type="entry name" value="ALDEHYDE OXIDOREDUCTASE MOLYBDENUM COFACTOR ASSEMBLY PROTEIN"/>
    <property type="match status" value="1"/>
</dbReference>
<dbReference type="Proteomes" id="UP000248553">
    <property type="component" value="Unassembled WGS sequence"/>
</dbReference>
<feature type="domain" description="XdhC- CoxI" evidence="1">
    <location>
        <begin position="31"/>
        <end position="94"/>
    </location>
</feature>
<feature type="domain" description="XdhC Rossmann" evidence="2">
    <location>
        <begin position="191"/>
        <end position="333"/>
    </location>
</feature>
<reference evidence="4" key="1">
    <citation type="submission" date="2018-05" db="EMBL/GenBank/DDBJ databases">
        <authorList>
            <person name="Nie L."/>
        </authorList>
    </citation>
    <scope>NUCLEOTIDE SEQUENCE [LARGE SCALE GENOMIC DNA]</scope>
    <source>
        <strain evidence="4">NL</strain>
    </source>
</reference>
<protein>
    <submittedName>
        <fullName evidence="3">XdhC/CoxI family protein</fullName>
    </submittedName>
</protein>
<name>A0A328BGR9_9BACT</name>
<evidence type="ECO:0000259" key="1">
    <source>
        <dbReference type="Pfam" id="PF02625"/>
    </source>
</evidence>
<dbReference type="PANTHER" id="PTHR30388:SF6">
    <property type="entry name" value="XANTHINE DEHYDROGENASE SUBUNIT A-RELATED"/>
    <property type="match status" value="1"/>
</dbReference>
<dbReference type="AlphaFoldDB" id="A0A328BGR9"/>
<gene>
    <name evidence="3" type="ORF">DLM85_13580</name>
</gene>
<evidence type="ECO:0000259" key="2">
    <source>
        <dbReference type="Pfam" id="PF13478"/>
    </source>
</evidence>
<dbReference type="InterPro" id="IPR036188">
    <property type="entry name" value="FAD/NAD-bd_sf"/>
</dbReference>